<dbReference type="EMBL" id="NKQK01000016">
    <property type="protein sequence ID" value="PSS08373.1"/>
    <property type="molecule type" value="Genomic_DNA"/>
</dbReference>
<gene>
    <name evidence="10" type="ORF">CEY00_Acc18709</name>
</gene>
<dbReference type="Gene3D" id="3.30.1180.20">
    <property type="entry name" value="Dihydroxyacetone kinase, domain 2"/>
    <property type="match status" value="1"/>
</dbReference>
<feature type="binding site" evidence="7">
    <location>
        <begin position="62"/>
        <end position="65"/>
    </location>
    <ligand>
        <name>substrate</name>
    </ligand>
</feature>
<dbReference type="GO" id="GO:0019563">
    <property type="term" value="P:glycerol catabolic process"/>
    <property type="evidence" value="ECO:0007669"/>
    <property type="project" value="TreeGrafter"/>
</dbReference>
<proteinExistence type="inferred from homology"/>
<keyword evidence="3" id="KW-0547">Nucleotide-binding</keyword>
<dbReference type="GO" id="GO:0004371">
    <property type="term" value="F:glycerone kinase activity"/>
    <property type="evidence" value="ECO:0007669"/>
    <property type="project" value="InterPro"/>
</dbReference>
<dbReference type="PANTHER" id="PTHR28629">
    <property type="entry name" value="TRIOKINASE/FMN CYCLASE"/>
    <property type="match status" value="1"/>
</dbReference>
<dbReference type="NCBIfam" id="NF011049">
    <property type="entry name" value="PRK14479.1"/>
    <property type="match status" value="1"/>
</dbReference>
<feature type="domain" description="DhaK" evidence="9">
    <location>
        <begin position="11"/>
        <end position="341"/>
    </location>
</feature>
<organism evidence="10 11">
    <name type="scientific">Actinidia chinensis var. chinensis</name>
    <name type="common">Chinese soft-hair kiwi</name>
    <dbReference type="NCBI Taxonomy" id="1590841"/>
    <lineage>
        <taxon>Eukaryota</taxon>
        <taxon>Viridiplantae</taxon>
        <taxon>Streptophyta</taxon>
        <taxon>Embryophyta</taxon>
        <taxon>Tracheophyta</taxon>
        <taxon>Spermatophyta</taxon>
        <taxon>Magnoliopsida</taxon>
        <taxon>eudicotyledons</taxon>
        <taxon>Gunneridae</taxon>
        <taxon>Pentapetalae</taxon>
        <taxon>asterids</taxon>
        <taxon>Ericales</taxon>
        <taxon>Actinidiaceae</taxon>
        <taxon>Actinidia</taxon>
    </lineage>
</organism>
<dbReference type="OMA" id="ALNMNGF"/>
<dbReference type="Proteomes" id="UP000241394">
    <property type="component" value="Chromosome LG16"/>
</dbReference>
<feature type="active site" description="Tele-hemiaminal-histidine intermediate" evidence="6">
    <location>
        <position position="226"/>
    </location>
</feature>
<dbReference type="InterPro" id="IPR036117">
    <property type="entry name" value="DhaL_dom_sf"/>
</dbReference>
<feature type="domain" description="DhaL" evidence="8">
    <location>
        <begin position="381"/>
        <end position="585"/>
    </location>
</feature>
<dbReference type="Pfam" id="PF02733">
    <property type="entry name" value="Dak1"/>
    <property type="match status" value="1"/>
</dbReference>
<dbReference type="Gene3D" id="1.25.40.340">
    <property type="match status" value="1"/>
</dbReference>
<evidence type="ECO:0000256" key="6">
    <source>
        <dbReference type="PIRSR" id="PIRSR612734-1"/>
    </source>
</evidence>
<dbReference type="InParanoid" id="A0A2R6QIE5"/>
<dbReference type="FunFam" id="3.40.50.10440:FF:000001">
    <property type="entry name" value="Dihydroxyacetone kinase, DhaK subunit"/>
    <property type="match status" value="1"/>
</dbReference>
<dbReference type="PROSITE" id="PS51480">
    <property type="entry name" value="DHAL"/>
    <property type="match status" value="1"/>
</dbReference>
<accession>A0A2R6QIE5</accession>
<dbReference type="GO" id="GO:0005829">
    <property type="term" value="C:cytosol"/>
    <property type="evidence" value="ECO:0007669"/>
    <property type="project" value="TreeGrafter"/>
</dbReference>
<feature type="binding site" evidence="7">
    <location>
        <position position="113"/>
    </location>
    <ligand>
        <name>substrate</name>
    </ligand>
</feature>
<dbReference type="FunFam" id="3.30.1180.20:FF:000001">
    <property type="entry name" value="Dihydroxyacetone kinase 1"/>
    <property type="match status" value="1"/>
</dbReference>
<evidence type="ECO:0000256" key="5">
    <source>
        <dbReference type="ARBA" id="ARBA00022840"/>
    </source>
</evidence>
<dbReference type="Gene3D" id="3.40.50.10440">
    <property type="entry name" value="Dihydroxyacetone kinase, domain 1"/>
    <property type="match status" value="1"/>
</dbReference>
<keyword evidence="4 10" id="KW-0418">Kinase</keyword>
<dbReference type="PANTHER" id="PTHR28629:SF4">
    <property type="entry name" value="TRIOKINASE_FMN CYCLASE"/>
    <property type="match status" value="1"/>
</dbReference>
<keyword evidence="11" id="KW-1185">Reference proteome</keyword>
<keyword evidence="2" id="KW-0808">Transferase</keyword>
<dbReference type="AlphaFoldDB" id="A0A2R6QIE5"/>
<dbReference type="InterPro" id="IPR004006">
    <property type="entry name" value="DhaK_dom"/>
</dbReference>
<dbReference type="InterPro" id="IPR012734">
    <property type="entry name" value="DhaK_ATP"/>
</dbReference>
<sequence length="594" mass="61868">MAFQEKKLINDPNDVVTEFIEGLVETYPGLQYLDGFPEVKVVLRADVSRTTYDKVAVISGGGSGHEPAHAGFVGEGMLTAAICGDVFASPPVDSILAGIRAVTGLMGCLLVVKNYTGDRLNFGLAAEQAKSEGYKVEMVIVGDDCALPPPRGIAGRRGLAGTILVHKVAGAAAASGLSLANVAAEAKHASEMVGTMGVALSVCTLPGQVTSDRLGPGKMELGLGIHGEPGAAVADLQPVDNVVSHVLKQILSPEINYVPITRGSRVVLMVNGLGATPGMELMIAAGKAVPRLQLEHGLAVDRVYTGSFMTSLDMTGFSISVMKADQRILQRLDAATKAPYWPVGVGGDRPPAKIPVPIPPSRITKSVESLSRPQQLTQQGRILEVAIEGAATAVINLRDSLNEWDGKVGDGDCGSTMFKGATAILEDMKKHYPLNDAAEIVNEIGSSIRRIMGGTSGIIYNVFCKAAYAQLKADGSSVITPVQWANALEAAIAAVSKYGGARAGYRTLLDALIPASLVLKERLVAGDDPADAFILSSEAALAGAESTKHMQAQAGRSTYVSGDILATVPDPGAMAAAAWYRAAALAVKDKYQAS</sequence>
<evidence type="ECO:0000256" key="3">
    <source>
        <dbReference type="ARBA" id="ARBA00022741"/>
    </source>
</evidence>
<evidence type="ECO:0000259" key="9">
    <source>
        <dbReference type="PROSITE" id="PS51481"/>
    </source>
</evidence>
<dbReference type="OrthoDB" id="1724672at2759"/>
<dbReference type="Gramene" id="PSS08373">
    <property type="protein sequence ID" value="PSS08373"/>
    <property type="gene ID" value="CEY00_Acc18709"/>
</dbReference>
<dbReference type="FunFam" id="1.25.40.340:FF:000002">
    <property type="entry name" value="Dihydroxyacetone kinase, L subunit"/>
    <property type="match status" value="1"/>
</dbReference>
<dbReference type="SUPFAM" id="SSF101473">
    <property type="entry name" value="DhaL-like"/>
    <property type="match status" value="1"/>
</dbReference>
<evidence type="ECO:0000313" key="10">
    <source>
        <dbReference type="EMBL" id="PSS08373.1"/>
    </source>
</evidence>
<protein>
    <submittedName>
        <fullName evidence="10">3,4-dihydroxy-2-butanone kinase</fullName>
    </submittedName>
</protein>
<dbReference type="NCBIfam" id="TIGR02361">
    <property type="entry name" value="dak_ATP"/>
    <property type="match status" value="1"/>
</dbReference>
<evidence type="ECO:0000259" key="8">
    <source>
        <dbReference type="PROSITE" id="PS51480"/>
    </source>
</evidence>
<dbReference type="SMART" id="SM01120">
    <property type="entry name" value="Dak2"/>
    <property type="match status" value="1"/>
</dbReference>
<dbReference type="GO" id="GO:0005524">
    <property type="term" value="F:ATP binding"/>
    <property type="evidence" value="ECO:0007669"/>
    <property type="project" value="UniProtKB-KW"/>
</dbReference>
<dbReference type="PROSITE" id="PS51481">
    <property type="entry name" value="DHAK"/>
    <property type="match status" value="1"/>
</dbReference>
<evidence type="ECO:0000256" key="4">
    <source>
        <dbReference type="ARBA" id="ARBA00022777"/>
    </source>
</evidence>
<dbReference type="FunCoup" id="A0A2R6QIE5">
    <property type="interactions" value="3211"/>
</dbReference>
<reference evidence="10 11" key="1">
    <citation type="submission" date="2017-07" db="EMBL/GenBank/DDBJ databases">
        <title>An improved, manually edited Actinidia chinensis var. chinensis (kiwifruit) genome highlights the challenges associated with draft genomes and gene prediction in plants.</title>
        <authorList>
            <person name="Pilkington S."/>
            <person name="Crowhurst R."/>
            <person name="Hilario E."/>
            <person name="Nardozza S."/>
            <person name="Fraser L."/>
            <person name="Peng Y."/>
            <person name="Gunaseelan K."/>
            <person name="Simpson R."/>
            <person name="Tahir J."/>
            <person name="Deroles S."/>
            <person name="Templeton K."/>
            <person name="Luo Z."/>
            <person name="Davy M."/>
            <person name="Cheng C."/>
            <person name="Mcneilage M."/>
            <person name="Scaglione D."/>
            <person name="Liu Y."/>
            <person name="Zhang Q."/>
            <person name="Datson P."/>
            <person name="De Silva N."/>
            <person name="Gardiner S."/>
            <person name="Bassett H."/>
            <person name="Chagne D."/>
            <person name="Mccallum J."/>
            <person name="Dzierzon H."/>
            <person name="Deng C."/>
            <person name="Wang Y.-Y."/>
            <person name="Barron N."/>
            <person name="Manako K."/>
            <person name="Bowen J."/>
            <person name="Foster T."/>
            <person name="Erridge Z."/>
            <person name="Tiffin H."/>
            <person name="Waite C."/>
            <person name="Davies K."/>
            <person name="Grierson E."/>
            <person name="Laing W."/>
            <person name="Kirk R."/>
            <person name="Chen X."/>
            <person name="Wood M."/>
            <person name="Montefiori M."/>
            <person name="Brummell D."/>
            <person name="Schwinn K."/>
            <person name="Catanach A."/>
            <person name="Fullerton C."/>
            <person name="Li D."/>
            <person name="Meiyalaghan S."/>
            <person name="Nieuwenhuizen N."/>
            <person name="Read N."/>
            <person name="Prakash R."/>
            <person name="Hunter D."/>
            <person name="Zhang H."/>
            <person name="Mckenzie M."/>
            <person name="Knabel M."/>
            <person name="Harris A."/>
            <person name="Allan A."/>
            <person name="Chen A."/>
            <person name="Janssen B."/>
            <person name="Plunkett B."/>
            <person name="Dwamena C."/>
            <person name="Voogd C."/>
            <person name="Leif D."/>
            <person name="Lafferty D."/>
            <person name="Souleyre E."/>
            <person name="Varkonyi-Gasic E."/>
            <person name="Gambi F."/>
            <person name="Hanley J."/>
            <person name="Yao J.-L."/>
            <person name="Cheung J."/>
            <person name="David K."/>
            <person name="Warren B."/>
            <person name="Marsh K."/>
            <person name="Snowden K."/>
            <person name="Lin-Wang K."/>
            <person name="Brian L."/>
            <person name="Martinez-Sanchez M."/>
            <person name="Wang M."/>
            <person name="Ileperuma N."/>
            <person name="Macnee N."/>
            <person name="Campin R."/>
            <person name="Mcatee P."/>
            <person name="Drummond R."/>
            <person name="Espley R."/>
            <person name="Ireland H."/>
            <person name="Wu R."/>
            <person name="Atkinson R."/>
            <person name="Karunairetnam S."/>
            <person name="Bulley S."/>
            <person name="Chunkath S."/>
            <person name="Hanley Z."/>
            <person name="Storey R."/>
            <person name="Thrimawithana A."/>
            <person name="Thomson S."/>
            <person name="David C."/>
            <person name="Testolin R."/>
        </authorList>
    </citation>
    <scope>NUCLEOTIDE SEQUENCE [LARGE SCALE GENOMIC DNA]</scope>
    <source>
        <strain evidence="11">cv. Red5</strain>
        <tissue evidence="10">Young leaf</tissue>
    </source>
</reference>
<dbReference type="InterPro" id="IPR050861">
    <property type="entry name" value="Dihydroxyacetone_Kinase"/>
</dbReference>
<reference evidence="11" key="2">
    <citation type="journal article" date="2018" name="BMC Genomics">
        <title>A manually annotated Actinidia chinensis var. chinensis (kiwifruit) genome highlights the challenges associated with draft genomes and gene prediction in plants.</title>
        <authorList>
            <person name="Pilkington S.M."/>
            <person name="Crowhurst R."/>
            <person name="Hilario E."/>
            <person name="Nardozza S."/>
            <person name="Fraser L."/>
            <person name="Peng Y."/>
            <person name="Gunaseelan K."/>
            <person name="Simpson R."/>
            <person name="Tahir J."/>
            <person name="Deroles S.C."/>
            <person name="Templeton K."/>
            <person name="Luo Z."/>
            <person name="Davy M."/>
            <person name="Cheng C."/>
            <person name="McNeilage M."/>
            <person name="Scaglione D."/>
            <person name="Liu Y."/>
            <person name="Zhang Q."/>
            <person name="Datson P."/>
            <person name="De Silva N."/>
            <person name="Gardiner S.E."/>
            <person name="Bassett H."/>
            <person name="Chagne D."/>
            <person name="McCallum J."/>
            <person name="Dzierzon H."/>
            <person name="Deng C."/>
            <person name="Wang Y.Y."/>
            <person name="Barron L."/>
            <person name="Manako K."/>
            <person name="Bowen J."/>
            <person name="Foster T.M."/>
            <person name="Erridge Z.A."/>
            <person name="Tiffin H."/>
            <person name="Waite C.N."/>
            <person name="Davies K.M."/>
            <person name="Grierson E.P."/>
            <person name="Laing W.A."/>
            <person name="Kirk R."/>
            <person name="Chen X."/>
            <person name="Wood M."/>
            <person name="Montefiori M."/>
            <person name="Brummell D.A."/>
            <person name="Schwinn K.E."/>
            <person name="Catanach A."/>
            <person name="Fullerton C."/>
            <person name="Li D."/>
            <person name="Meiyalaghan S."/>
            <person name="Nieuwenhuizen N."/>
            <person name="Read N."/>
            <person name="Prakash R."/>
            <person name="Hunter D."/>
            <person name="Zhang H."/>
            <person name="McKenzie M."/>
            <person name="Knabel M."/>
            <person name="Harris A."/>
            <person name="Allan A.C."/>
            <person name="Gleave A."/>
            <person name="Chen A."/>
            <person name="Janssen B.J."/>
            <person name="Plunkett B."/>
            <person name="Ampomah-Dwamena C."/>
            <person name="Voogd C."/>
            <person name="Leif D."/>
            <person name="Lafferty D."/>
            <person name="Souleyre E.J.F."/>
            <person name="Varkonyi-Gasic E."/>
            <person name="Gambi F."/>
            <person name="Hanley J."/>
            <person name="Yao J.L."/>
            <person name="Cheung J."/>
            <person name="David K.M."/>
            <person name="Warren B."/>
            <person name="Marsh K."/>
            <person name="Snowden K.C."/>
            <person name="Lin-Wang K."/>
            <person name="Brian L."/>
            <person name="Martinez-Sanchez M."/>
            <person name="Wang M."/>
            <person name="Ileperuma N."/>
            <person name="Macnee N."/>
            <person name="Campin R."/>
            <person name="McAtee P."/>
            <person name="Drummond R.S.M."/>
            <person name="Espley R.V."/>
            <person name="Ireland H.S."/>
            <person name="Wu R."/>
            <person name="Atkinson R.G."/>
            <person name="Karunairetnam S."/>
            <person name="Bulley S."/>
            <person name="Chunkath S."/>
            <person name="Hanley Z."/>
            <person name="Storey R."/>
            <person name="Thrimawithana A.H."/>
            <person name="Thomson S."/>
            <person name="David C."/>
            <person name="Testolin R."/>
            <person name="Huang H."/>
            <person name="Hellens R.P."/>
            <person name="Schaffer R.J."/>
        </authorList>
    </citation>
    <scope>NUCLEOTIDE SEQUENCE [LARGE SCALE GENOMIC DNA]</scope>
    <source>
        <strain evidence="11">cv. Red5</strain>
    </source>
</reference>
<comment type="similarity">
    <text evidence="1">Belongs to the dihydroxyacetone kinase (DAK) family.</text>
</comment>
<comment type="caution">
    <text evidence="10">The sequence shown here is derived from an EMBL/GenBank/DDBJ whole genome shotgun (WGS) entry which is preliminary data.</text>
</comment>
<dbReference type="Pfam" id="PF02734">
    <property type="entry name" value="Dak2"/>
    <property type="match status" value="1"/>
</dbReference>
<dbReference type="STRING" id="1590841.A0A2R6QIE5"/>
<evidence type="ECO:0000256" key="7">
    <source>
        <dbReference type="PIRSR" id="PIRSR612734-2"/>
    </source>
</evidence>
<dbReference type="SUPFAM" id="SSF82549">
    <property type="entry name" value="DAK1/DegV-like"/>
    <property type="match status" value="1"/>
</dbReference>
<keyword evidence="5" id="KW-0067">ATP-binding</keyword>
<evidence type="ECO:0000256" key="1">
    <source>
        <dbReference type="ARBA" id="ARBA00008757"/>
    </source>
</evidence>
<evidence type="ECO:0000256" key="2">
    <source>
        <dbReference type="ARBA" id="ARBA00022679"/>
    </source>
</evidence>
<evidence type="ECO:0000313" key="11">
    <source>
        <dbReference type="Proteomes" id="UP000241394"/>
    </source>
</evidence>
<feature type="binding site" evidence="7">
    <location>
        <position position="118"/>
    </location>
    <ligand>
        <name>substrate</name>
    </ligand>
</feature>
<name>A0A2R6QIE5_ACTCC</name>
<dbReference type="InterPro" id="IPR004007">
    <property type="entry name" value="DhaL_dom"/>
</dbReference>